<dbReference type="OrthoDB" id="410721at2759"/>
<dbReference type="InterPro" id="IPR042201">
    <property type="entry name" value="FH2_Formin_sf"/>
</dbReference>
<gene>
    <name evidence="2" type="ORF">MEDL_17644</name>
</gene>
<dbReference type="InterPro" id="IPR051425">
    <property type="entry name" value="Formin_Homology"/>
</dbReference>
<dbReference type="EMBL" id="CAJPWZ010000911">
    <property type="protein sequence ID" value="CAG2203100.1"/>
    <property type="molecule type" value="Genomic_DNA"/>
</dbReference>
<dbReference type="SUPFAM" id="SSF101447">
    <property type="entry name" value="Formin homology 2 domain (FH2 domain)"/>
    <property type="match status" value="1"/>
</dbReference>
<dbReference type="Gene3D" id="1.20.58.2220">
    <property type="entry name" value="Formin, FH2 domain"/>
    <property type="match status" value="1"/>
</dbReference>
<proteinExistence type="predicted"/>
<evidence type="ECO:0000313" key="2">
    <source>
        <dbReference type="EMBL" id="CAG2203100.1"/>
    </source>
</evidence>
<keyword evidence="3" id="KW-1185">Reference proteome</keyword>
<sequence length="402" mass="46318">MNVKRINWEKIDAQKVGNTVWGQLGDEEDLDDVLKYLELEQHFSTNPVKLFTEKKNEIYILSPKKAYNISILLGHLRMSIDQMKQALYLMDEEILTPDLLKQLLTFTPNKQEMEKYDTFNGDIEELSLPDRFAYEMSRVPGYEQRLKSILFKANFQEKIDDMKESLLCIRKGSLQLRNSKRLTKILEMILAMGNYMNKGNQRVGEAAGFKISFISQLEVTKTSDNKTTFLHVLANAVYVKFPEVLAVGEELSSIPEAAKVSDIMVNQEIQELRKVLQVSQIKVLQVSQIKVLQHFISEASDEVQALFRLQANAMEDFHHVVQYFGEDPKNITTTEFFGIFADFIIKFEINVSSLDFVSCNDQANNILNRKAACDFEEPSSRDFNVCIRCCRDWKSPTALWTS</sequence>
<protein>
    <submittedName>
        <fullName evidence="2">Delphilin</fullName>
    </submittedName>
</protein>
<dbReference type="SMART" id="SM00498">
    <property type="entry name" value="FH2"/>
    <property type="match status" value="1"/>
</dbReference>
<reference evidence="2" key="1">
    <citation type="submission" date="2021-03" db="EMBL/GenBank/DDBJ databases">
        <authorList>
            <person name="Bekaert M."/>
        </authorList>
    </citation>
    <scope>NUCLEOTIDE SEQUENCE</scope>
</reference>
<comment type="caution">
    <text evidence="2">The sequence shown here is derived from an EMBL/GenBank/DDBJ whole genome shotgun (WGS) entry which is preliminary data.</text>
</comment>
<dbReference type="PANTHER" id="PTHR45725">
    <property type="entry name" value="FORMIN HOMOLOGY 2 FAMILY MEMBER"/>
    <property type="match status" value="1"/>
</dbReference>
<accession>A0A8S3R8K8</accession>
<dbReference type="Pfam" id="PF02181">
    <property type="entry name" value="FH2"/>
    <property type="match status" value="1"/>
</dbReference>
<feature type="domain" description="FH2" evidence="1">
    <location>
        <begin position="1"/>
        <end position="373"/>
    </location>
</feature>
<dbReference type="InterPro" id="IPR015425">
    <property type="entry name" value="FH2_Formin"/>
</dbReference>
<organism evidence="2 3">
    <name type="scientific">Mytilus edulis</name>
    <name type="common">Blue mussel</name>
    <dbReference type="NCBI Taxonomy" id="6550"/>
    <lineage>
        <taxon>Eukaryota</taxon>
        <taxon>Metazoa</taxon>
        <taxon>Spiralia</taxon>
        <taxon>Lophotrochozoa</taxon>
        <taxon>Mollusca</taxon>
        <taxon>Bivalvia</taxon>
        <taxon>Autobranchia</taxon>
        <taxon>Pteriomorphia</taxon>
        <taxon>Mytilida</taxon>
        <taxon>Mytiloidea</taxon>
        <taxon>Mytilidae</taxon>
        <taxon>Mytilinae</taxon>
        <taxon>Mytilus</taxon>
    </lineage>
</organism>
<evidence type="ECO:0000313" key="3">
    <source>
        <dbReference type="Proteomes" id="UP000683360"/>
    </source>
</evidence>
<name>A0A8S3R8K8_MYTED</name>
<dbReference type="PANTHER" id="PTHR45725:SF3">
    <property type="entry name" value="DELPHILIN"/>
    <property type="match status" value="1"/>
</dbReference>
<dbReference type="PROSITE" id="PS51444">
    <property type="entry name" value="FH2"/>
    <property type="match status" value="1"/>
</dbReference>
<dbReference type="AlphaFoldDB" id="A0A8S3R8K8"/>
<dbReference type="Proteomes" id="UP000683360">
    <property type="component" value="Unassembled WGS sequence"/>
</dbReference>
<evidence type="ECO:0000259" key="1">
    <source>
        <dbReference type="PROSITE" id="PS51444"/>
    </source>
</evidence>